<evidence type="ECO:0000256" key="4">
    <source>
        <dbReference type="ARBA" id="ARBA00022759"/>
    </source>
</evidence>
<dbReference type="Pfam" id="PF22938">
    <property type="entry name" value="Integrase_p58_C"/>
    <property type="match status" value="1"/>
</dbReference>
<evidence type="ECO:0000256" key="2">
    <source>
        <dbReference type="ARBA" id="ARBA00022695"/>
    </source>
</evidence>
<dbReference type="InterPro" id="IPR003309">
    <property type="entry name" value="SCAN_dom"/>
</dbReference>
<dbReference type="Pfam" id="PF02023">
    <property type="entry name" value="SCAN"/>
    <property type="match status" value="1"/>
</dbReference>
<dbReference type="InterPro" id="IPR041373">
    <property type="entry name" value="RT_RNaseH"/>
</dbReference>
<dbReference type="SUPFAM" id="SSF56672">
    <property type="entry name" value="DNA/RNA polymerases"/>
    <property type="match status" value="1"/>
</dbReference>
<keyword evidence="1" id="KW-0808">Transferase</keyword>
<comment type="caution">
    <text evidence="8">The sequence shown here is derived from an EMBL/GenBank/DDBJ whole genome shotgun (WGS) entry which is preliminary data.</text>
</comment>
<dbReference type="Pfam" id="PF00098">
    <property type="entry name" value="zf-CCHC"/>
    <property type="match status" value="1"/>
</dbReference>
<dbReference type="InterPro" id="IPR036875">
    <property type="entry name" value="Znf_CCHC_sf"/>
</dbReference>
<dbReference type="GO" id="GO:0016787">
    <property type="term" value="F:hydrolase activity"/>
    <property type="evidence" value="ECO:0007669"/>
    <property type="project" value="UniProtKB-KW"/>
</dbReference>
<evidence type="ECO:0000256" key="3">
    <source>
        <dbReference type="ARBA" id="ARBA00022722"/>
    </source>
</evidence>
<keyword evidence="3" id="KW-0540">Nuclease</keyword>
<dbReference type="Proteomes" id="UP001174136">
    <property type="component" value="Unassembled WGS sequence"/>
</dbReference>
<evidence type="ECO:0000256" key="5">
    <source>
        <dbReference type="ARBA" id="ARBA00022801"/>
    </source>
</evidence>
<dbReference type="AlphaFoldDB" id="A0AA47P2C6"/>
<dbReference type="InterPro" id="IPR038269">
    <property type="entry name" value="SCAN_sf"/>
</dbReference>
<dbReference type="SMART" id="SM00343">
    <property type="entry name" value="ZnF_C2HC"/>
    <property type="match status" value="1"/>
</dbReference>
<dbReference type="InterPro" id="IPR043502">
    <property type="entry name" value="DNA/RNA_pol_sf"/>
</dbReference>
<dbReference type="InterPro" id="IPR001878">
    <property type="entry name" value="Znf_CCHC"/>
</dbReference>
<dbReference type="PANTHER" id="PTHR46888">
    <property type="entry name" value="ZINC KNUCKLE DOMAINCONTAINING PROTEIN-RELATED"/>
    <property type="match status" value="1"/>
</dbReference>
<dbReference type="GO" id="GO:0008270">
    <property type="term" value="F:zinc ion binding"/>
    <property type="evidence" value="ECO:0007669"/>
    <property type="project" value="InterPro"/>
</dbReference>
<dbReference type="Pfam" id="PF17917">
    <property type="entry name" value="RT_RNaseH"/>
    <property type="match status" value="1"/>
</dbReference>
<keyword evidence="5" id="KW-0378">Hydrolase</keyword>
<sequence>MASLVESFIQEPSQALLEQCTKEQLLRIAEHYEVDISDKKLKESVKTCLRDGLFEAGVLSRQPVSSPVTSVVPNPGALTFEQQKELLQLQLKQQLELERLKFEKEVELETIKHKTECAKLEMQQHQLQLVREGKLSDMGRADSFEASGGKSSQGDLVNNLRLLPRFSESDPDSFFSLFERIADARDGPDADRTMLLQCVLTGKAQEAYSALSVSESKVYDTVKAAVLKVYELVPEAYRQRFRSGKRRDNQTYIELARDLTSQFNRWCAASEVVTFDDLCNLVVLEQLKNSVPERVATYITEHKVKTQRDAAVLADEPVKIKTANEADRQKFTQGGRSSVVNSDTCRYCQARGHWKKECPVLKARRSFGQVKPAVMAAPVITSESRALGQVQACTKPVAPQVDYSAFISDGWVYLVGGGVQVPIKILRDTGALDSFILESVLPFSSRTDTGGCVITQGMGMVPFSVPLHRLALNCGLVQGEVSVGIRPQLPIEGLHMILGNDLAGDKVWADGQPNVVQVPTFLTAVEPSVTPLHLGDIFPACAASRDAQRMVEPECLELPDSLLVDQLAGSKAELVAEQKADSSLMELFDQVVPASEVRDTAQAGELAKQKLQKSQGKMKQRYDQRAEAHQFNPGDRVLTLLPLVDSPFQAKYSGPFSVVRQASDLNYLIETPGRRKSTRLCHVNLLKPYHTSESVSPLPKSSPAKPVLVSGPVLTSSMSELVLVEEEGLDIAPDDGLLRGQLKNSETLQDLNILVGHLYVVKREELTKLINSYLSLFSDTPTQTHVIEHFDVYVGSGLSPLTVFTDHNPLTFLKSLQNPNQSLMRWALFLQPYNLDIRHIKGTDNVIADALSRAPVDP</sequence>
<accession>A0AA47P2C6</accession>
<organism evidence="8 9">
    <name type="scientific">Merluccius polli</name>
    <name type="common">Benguela hake</name>
    <name type="synonym">Merluccius cadenati</name>
    <dbReference type="NCBI Taxonomy" id="89951"/>
    <lineage>
        <taxon>Eukaryota</taxon>
        <taxon>Metazoa</taxon>
        <taxon>Chordata</taxon>
        <taxon>Craniata</taxon>
        <taxon>Vertebrata</taxon>
        <taxon>Euteleostomi</taxon>
        <taxon>Actinopterygii</taxon>
        <taxon>Neopterygii</taxon>
        <taxon>Teleostei</taxon>
        <taxon>Neoteleostei</taxon>
        <taxon>Acanthomorphata</taxon>
        <taxon>Zeiogadaria</taxon>
        <taxon>Gadariae</taxon>
        <taxon>Gadiformes</taxon>
        <taxon>Gadoidei</taxon>
        <taxon>Merlucciidae</taxon>
        <taxon>Merluccius</taxon>
    </lineage>
</organism>
<reference evidence="8" key="1">
    <citation type="journal article" date="2023" name="Front. Mar. Sci.">
        <title>A new Merluccius polli reference genome to investigate the effects of global change in West African waters.</title>
        <authorList>
            <person name="Mateo J.L."/>
            <person name="Blanco-Fernandez C."/>
            <person name="Garcia-Vazquez E."/>
            <person name="Machado-Schiaffino G."/>
        </authorList>
    </citation>
    <scope>NUCLEOTIDE SEQUENCE</scope>
    <source>
        <strain evidence="8">C29</strain>
        <tissue evidence="8">Fin</tissue>
    </source>
</reference>
<evidence type="ECO:0000259" key="7">
    <source>
        <dbReference type="SMART" id="SM00343"/>
    </source>
</evidence>
<gene>
    <name evidence="8" type="primary">POL_18</name>
    <name evidence="8" type="ORF">N1851_017300</name>
</gene>
<dbReference type="GO" id="GO:0004519">
    <property type="term" value="F:endonuclease activity"/>
    <property type="evidence" value="ECO:0007669"/>
    <property type="project" value="UniProtKB-KW"/>
</dbReference>
<keyword evidence="9" id="KW-1185">Reference proteome</keyword>
<feature type="domain" description="CCHC-type" evidence="7">
    <location>
        <begin position="344"/>
        <end position="360"/>
    </location>
</feature>
<evidence type="ECO:0000256" key="1">
    <source>
        <dbReference type="ARBA" id="ARBA00022679"/>
    </source>
</evidence>
<dbReference type="Gene3D" id="4.10.60.10">
    <property type="entry name" value="Zinc finger, CCHC-type"/>
    <property type="match status" value="1"/>
</dbReference>
<dbReference type="InterPro" id="IPR054465">
    <property type="entry name" value="Integrase_p58-like_C"/>
</dbReference>
<evidence type="ECO:0000313" key="8">
    <source>
        <dbReference type="EMBL" id="KAK0144337.1"/>
    </source>
</evidence>
<keyword evidence="4" id="KW-0255">Endonuclease</keyword>
<dbReference type="Gene3D" id="1.10.4020.10">
    <property type="entry name" value="DNA breaking-rejoining enzymes"/>
    <property type="match status" value="1"/>
</dbReference>
<keyword evidence="6" id="KW-0695">RNA-directed DNA polymerase</keyword>
<protein>
    <submittedName>
        <fullName evidence="8">Retrovirus-related Pol polyprotein from transposon 412</fullName>
    </submittedName>
</protein>
<proteinExistence type="predicted"/>
<keyword evidence="2" id="KW-0548">Nucleotidyltransferase</keyword>
<dbReference type="SUPFAM" id="SSF47353">
    <property type="entry name" value="Retrovirus capsid dimerization domain-like"/>
    <property type="match status" value="1"/>
</dbReference>
<evidence type="ECO:0000313" key="9">
    <source>
        <dbReference type="Proteomes" id="UP001174136"/>
    </source>
</evidence>
<dbReference type="GO" id="GO:0003676">
    <property type="term" value="F:nucleic acid binding"/>
    <property type="evidence" value="ECO:0007669"/>
    <property type="project" value="InterPro"/>
</dbReference>
<evidence type="ECO:0000256" key="6">
    <source>
        <dbReference type="ARBA" id="ARBA00022918"/>
    </source>
</evidence>
<dbReference type="GO" id="GO:0003964">
    <property type="term" value="F:RNA-directed DNA polymerase activity"/>
    <property type="evidence" value="ECO:0007669"/>
    <property type="project" value="UniProtKB-KW"/>
</dbReference>
<dbReference type="EMBL" id="JAOPHQ010003141">
    <property type="protein sequence ID" value="KAK0144337.1"/>
    <property type="molecule type" value="Genomic_DNA"/>
</dbReference>
<dbReference type="PANTHER" id="PTHR46888:SF13">
    <property type="entry name" value="RIBONUCLEASE H"/>
    <property type="match status" value="1"/>
</dbReference>
<name>A0AA47P2C6_MERPO</name>
<dbReference type="SUPFAM" id="SSF57756">
    <property type="entry name" value="Retrovirus zinc finger-like domains"/>
    <property type="match status" value="1"/>
</dbReference>